<keyword evidence="6" id="KW-0408">Iron</keyword>
<dbReference type="Gene3D" id="3.60.130.10">
    <property type="entry name" value="Clavaminate synthase-like"/>
    <property type="match status" value="1"/>
</dbReference>
<feature type="domain" description="TauD/TfdA-like" evidence="7">
    <location>
        <begin position="35"/>
        <end position="229"/>
    </location>
</feature>
<dbReference type="PANTHER" id="PTHR43779">
    <property type="entry name" value="DIOXYGENASE RV0097-RELATED"/>
    <property type="match status" value="1"/>
</dbReference>
<dbReference type="EMBL" id="JAQQWP010000009">
    <property type="protein sequence ID" value="KAK8100124.1"/>
    <property type="molecule type" value="Genomic_DNA"/>
</dbReference>
<evidence type="ECO:0000256" key="6">
    <source>
        <dbReference type="ARBA" id="ARBA00023004"/>
    </source>
</evidence>
<name>A0AAW0QK81_9PEZI</name>
<keyword evidence="5" id="KW-0560">Oxidoreductase</keyword>
<dbReference type="GO" id="GO:0046872">
    <property type="term" value="F:metal ion binding"/>
    <property type="evidence" value="ECO:0007669"/>
    <property type="project" value="UniProtKB-KW"/>
</dbReference>
<protein>
    <submittedName>
        <fullName evidence="8">Sulfonate dioxygenase</fullName>
    </submittedName>
</protein>
<evidence type="ECO:0000256" key="5">
    <source>
        <dbReference type="ARBA" id="ARBA00023002"/>
    </source>
</evidence>
<keyword evidence="3" id="KW-0479">Metal-binding</keyword>
<dbReference type="SUPFAM" id="SSF51197">
    <property type="entry name" value="Clavaminate synthase-like"/>
    <property type="match status" value="1"/>
</dbReference>
<dbReference type="InterPro" id="IPR051178">
    <property type="entry name" value="TfdA_dioxygenase"/>
</dbReference>
<sequence>MAYVKGSLHVVPLAVDLRKRSELGAEVILPSSMKHLDLERLNAEEQAILRAGLFDHGVLVVRNQQGFDPNVMPQIGRFFDETALGIHSSGDKMVTEVKNILSQNRGARLHRAPQVSVIGNGKWTGYEGLPDLDLKHVEELDDGFTRPYRWHMDAPLYERLPGYVTSLHSIQNPDLPDQELQFPNGEVLTVAAGATAFYSGARAFDLLTDEEKEFALNTTVQYAPRAYEWMLDCKATDDGLTIARPGREKVLEDLPKWSWDNVHAFPVRLLVSLAFGSKSDRKWKGFSNRLKL</sequence>
<dbReference type="Proteomes" id="UP001392437">
    <property type="component" value="Unassembled WGS sequence"/>
</dbReference>
<reference evidence="8 9" key="1">
    <citation type="submission" date="2023-01" db="EMBL/GenBank/DDBJ databases">
        <title>Analysis of 21 Apiospora genomes using comparative genomics revels a genus with tremendous synthesis potential of carbohydrate active enzymes and secondary metabolites.</title>
        <authorList>
            <person name="Sorensen T."/>
        </authorList>
    </citation>
    <scope>NUCLEOTIDE SEQUENCE [LARGE SCALE GENOMIC DNA]</scope>
    <source>
        <strain evidence="8 9">CBS 117206</strain>
    </source>
</reference>
<organism evidence="8 9">
    <name type="scientific">Apiospora kogelbergensis</name>
    <dbReference type="NCBI Taxonomy" id="1337665"/>
    <lineage>
        <taxon>Eukaryota</taxon>
        <taxon>Fungi</taxon>
        <taxon>Dikarya</taxon>
        <taxon>Ascomycota</taxon>
        <taxon>Pezizomycotina</taxon>
        <taxon>Sordariomycetes</taxon>
        <taxon>Xylariomycetidae</taxon>
        <taxon>Amphisphaeriales</taxon>
        <taxon>Apiosporaceae</taxon>
        <taxon>Apiospora</taxon>
    </lineage>
</organism>
<evidence type="ECO:0000256" key="3">
    <source>
        <dbReference type="ARBA" id="ARBA00022723"/>
    </source>
</evidence>
<dbReference type="PANTHER" id="PTHR43779:SF2">
    <property type="entry name" value="ALPHA-KETOGLUTARATE-DEPENDENT XANTHINE DIOXYGENASE XAN1"/>
    <property type="match status" value="1"/>
</dbReference>
<evidence type="ECO:0000256" key="1">
    <source>
        <dbReference type="ARBA" id="ARBA00001954"/>
    </source>
</evidence>
<dbReference type="Pfam" id="PF02668">
    <property type="entry name" value="TauD"/>
    <property type="match status" value="1"/>
</dbReference>
<comment type="caution">
    <text evidence="8">The sequence shown here is derived from an EMBL/GenBank/DDBJ whole genome shotgun (WGS) entry which is preliminary data.</text>
</comment>
<comment type="similarity">
    <text evidence="2">Belongs to the TfdA dioxygenase family.</text>
</comment>
<keyword evidence="9" id="KW-1185">Reference proteome</keyword>
<evidence type="ECO:0000313" key="8">
    <source>
        <dbReference type="EMBL" id="KAK8100124.1"/>
    </source>
</evidence>
<dbReference type="InterPro" id="IPR042098">
    <property type="entry name" value="TauD-like_sf"/>
</dbReference>
<dbReference type="AlphaFoldDB" id="A0AAW0QK81"/>
<evidence type="ECO:0000259" key="7">
    <source>
        <dbReference type="Pfam" id="PF02668"/>
    </source>
</evidence>
<evidence type="ECO:0000313" key="9">
    <source>
        <dbReference type="Proteomes" id="UP001392437"/>
    </source>
</evidence>
<proteinExistence type="inferred from homology"/>
<dbReference type="InterPro" id="IPR003819">
    <property type="entry name" value="TauD/TfdA-like"/>
</dbReference>
<keyword evidence="4 8" id="KW-0223">Dioxygenase</keyword>
<evidence type="ECO:0000256" key="2">
    <source>
        <dbReference type="ARBA" id="ARBA00005896"/>
    </source>
</evidence>
<comment type="cofactor">
    <cofactor evidence="1">
        <name>Fe(2+)</name>
        <dbReference type="ChEBI" id="CHEBI:29033"/>
    </cofactor>
</comment>
<accession>A0AAW0QK81</accession>
<dbReference type="GO" id="GO:0051213">
    <property type="term" value="F:dioxygenase activity"/>
    <property type="evidence" value="ECO:0007669"/>
    <property type="project" value="UniProtKB-KW"/>
</dbReference>
<gene>
    <name evidence="8" type="ORF">PG999_010498</name>
</gene>
<evidence type="ECO:0000256" key="4">
    <source>
        <dbReference type="ARBA" id="ARBA00022964"/>
    </source>
</evidence>